<feature type="compositionally biased region" description="Basic and acidic residues" evidence="11">
    <location>
        <begin position="351"/>
        <end position="368"/>
    </location>
</feature>
<keyword evidence="6" id="KW-0067">ATP-binding</keyword>
<evidence type="ECO:0000256" key="5">
    <source>
        <dbReference type="ARBA" id="ARBA00022741"/>
    </source>
</evidence>
<dbReference type="GO" id="GO:0005524">
    <property type="term" value="F:ATP binding"/>
    <property type="evidence" value="ECO:0007669"/>
    <property type="project" value="UniProtKB-KW"/>
</dbReference>
<accession>A0A498SGI5</accession>
<evidence type="ECO:0000313" key="14">
    <source>
        <dbReference type="Proteomes" id="UP000276991"/>
    </source>
</evidence>
<dbReference type="FunFam" id="2.40.50.140:FF:000049">
    <property type="entry name" value="26S protease regulatory subunit 6B"/>
    <property type="match status" value="1"/>
</dbReference>
<dbReference type="GO" id="GO:0005737">
    <property type="term" value="C:cytoplasm"/>
    <property type="evidence" value="ECO:0007669"/>
    <property type="project" value="UniProtKB-SubCell"/>
</dbReference>
<keyword evidence="10" id="KW-0810">Translation regulation</keyword>
<dbReference type="GO" id="GO:0006417">
    <property type="term" value="P:regulation of translation"/>
    <property type="evidence" value="ECO:0007669"/>
    <property type="project" value="UniProtKB-UniRule"/>
</dbReference>
<comment type="subcellular location">
    <subcellularLocation>
        <location evidence="2">Cytoplasm</location>
    </subcellularLocation>
    <subcellularLocation>
        <location evidence="1">Nucleus</location>
    </subcellularLocation>
</comment>
<comment type="similarity">
    <text evidence="3">Belongs to the AAA ATPase family.</text>
</comment>
<comment type="similarity">
    <text evidence="10">Belongs to the nanos family.</text>
</comment>
<evidence type="ECO:0000259" key="12">
    <source>
        <dbReference type="PROSITE" id="PS51522"/>
    </source>
</evidence>
<evidence type="ECO:0000256" key="6">
    <source>
        <dbReference type="ARBA" id="ARBA00022840"/>
    </source>
</evidence>
<dbReference type="Gene3D" id="3.40.50.300">
    <property type="entry name" value="P-loop containing nucleotide triphosphate hydrolases"/>
    <property type="match status" value="1"/>
</dbReference>
<feature type="compositionally biased region" description="Basic and acidic residues" evidence="11">
    <location>
        <begin position="16"/>
        <end position="37"/>
    </location>
</feature>
<dbReference type="EMBL" id="UPTC01001008">
    <property type="protein sequence ID" value="VBB30823.1"/>
    <property type="molecule type" value="Genomic_DNA"/>
</dbReference>
<dbReference type="CDD" id="cd19502">
    <property type="entry name" value="RecA-like_PAN_like"/>
    <property type="match status" value="1"/>
</dbReference>
<dbReference type="InterPro" id="IPR027417">
    <property type="entry name" value="P-loop_NTPase"/>
</dbReference>
<dbReference type="Pfam" id="PF00004">
    <property type="entry name" value="AAA"/>
    <property type="match status" value="1"/>
</dbReference>
<keyword evidence="10" id="KW-0479">Metal-binding</keyword>
<keyword evidence="8" id="KW-0539">Nucleus</keyword>
<feature type="region of interest" description="Disordered" evidence="11">
    <location>
        <begin position="324"/>
        <end position="382"/>
    </location>
</feature>
<dbReference type="InterPro" id="IPR012340">
    <property type="entry name" value="NA-bd_OB-fold"/>
</dbReference>
<evidence type="ECO:0000256" key="11">
    <source>
        <dbReference type="SAM" id="MobiDB-lite"/>
    </source>
</evidence>
<dbReference type="InterPro" id="IPR032501">
    <property type="entry name" value="Prot_ATP_ID_OB_2nd"/>
</dbReference>
<keyword evidence="10" id="KW-0862">Zinc</keyword>
<dbReference type="OrthoDB" id="10255768at2759"/>
<dbReference type="InterPro" id="IPR050221">
    <property type="entry name" value="26S_Proteasome_ATPase"/>
</dbReference>
<keyword evidence="10" id="KW-0863">Zinc-finger</keyword>
<evidence type="ECO:0000256" key="8">
    <source>
        <dbReference type="ARBA" id="ARBA00023242"/>
    </source>
</evidence>
<dbReference type="InterPro" id="IPR003959">
    <property type="entry name" value="ATPase_AAA_core"/>
</dbReference>
<evidence type="ECO:0000256" key="3">
    <source>
        <dbReference type="ARBA" id="ARBA00006914"/>
    </source>
</evidence>
<keyword evidence="5" id="KW-0547">Nucleotide-binding</keyword>
<dbReference type="PROSITE" id="PS00674">
    <property type="entry name" value="AAA"/>
    <property type="match status" value="1"/>
</dbReference>
<evidence type="ECO:0000313" key="13">
    <source>
        <dbReference type="EMBL" id="VBB30823.1"/>
    </source>
</evidence>
<dbReference type="FunFam" id="1.10.8.60:FF:000018">
    <property type="entry name" value="26S protease regulatory subunit 6B"/>
    <property type="match status" value="1"/>
</dbReference>
<keyword evidence="7" id="KW-0647">Proteasome</keyword>
<dbReference type="AlphaFoldDB" id="A0A498SGI5"/>
<feature type="domain" description="Nanos-type" evidence="12">
    <location>
        <begin position="269"/>
        <end position="315"/>
    </location>
</feature>
<proteinExistence type="inferred from homology"/>
<dbReference type="GO" id="GO:0008270">
    <property type="term" value="F:zinc ion binding"/>
    <property type="evidence" value="ECO:0007669"/>
    <property type="project" value="UniProtKB-KW"/>
</dbReference>
<dbReference type="PROSITE" id="PS51522">
    <property type="entry name" value="ZF_NANOS"/>
    <property type="match status" value="1"/>
</dbReference>
<dbReference type="Proteomes" id="UP000276991">
    <property type="component" value="Unassembled WGS sequence"/>
</dbReference>
<dbReference type="GO" id="GO:0003723">
    <property type="term" value="F:RNA binding"/>
    <property type="evidence" value="ECO:0007669"/>
    <property type="project" value="UniProtKB-UniRule"/>
</dbReference>
<keyword evidence="14" id="KW-1185">Reference proteome</keyword>
<feature type="compositionally biased region" description="Polar residues" evidence="11">
    <location>
        <begin position="1"/>
        <end position="15"/>
    </location>
</feature>
<dbReference type="GO" id="GO:0000502">
    <property type="term" value="C:proteasome complex"/>
    <property type="evidence" value="ECO:0007669"/>
    <property type="project" value="UniProtKB-KW"/>
</dbReference>
<dbReference type="InterPro" id="IPR024161">
    <property type="entry name" value="Znf_nanos-typ"/>
</dbReference>
<dbReference type="PANTHER" id="PTHR23073">
    <property type="entry name" value="26S PROTEASOME REGULATORY SUBUNIT"/>
    <property type="match status" value="1"/>
</dbReference>
<gene>
    <name evidence="13" type="ORF">NAV_LOCUS5614</name>
</gene>
<organism evidence="13 14">
    <name type="scientific">Acanthocheilonema viteae</name>
    <name type="common">Filarial nematode worm</name>
    <name type="synonym">Dipetalonema viteae</name>
    <dbReference type="NCBI Taxonomy" id="6277"/>
    <lineage>
        <taxon>Eukaryota</taxon>
        <taxon>Metazoa</taxon>
        <taxon>Ecdysozoa</taxon>
        <taxon>Nematoda</taxon>
        <taxon>Chromadorea</taxon>
        <taxon>Rhabditida</taxon>
        <taxon>Spirurina</taxon>
        <taxon>Spiruromorpha</taxon>
        <taxon>Filarioidea</taxon>
        <taxon>Onchocercidae</taxon>
        <taxon>Acanthocheilonema</taxon>
    </lineage>
</organism>
<evidence type="ECO:0000256" key="9">
    <source>
        <dbReference type="ARBA" id="ARBA00024661"/>
    </source>
</evidence>
<dbReference type="InterPro" id="IPR041569">
    <property type="entry name" value="AAA_lid_3"/>
</dbReference>
<evidence type="ECO:0000256" key="4">
    <source>
        <dbReference type="ARBA" id="ARBA00022490"/>
    </source>
</evidence>
<evidence type="ECO:0000256" key="7">
    <source>
        <dbReference type="ARBA" id="ARBA00022942"/>
    </source>
</evidence>
<name>A0A498SGI5_ACAVI</name>
<evidence type="ECO:0000256" key="1">
    <source>
        <dbReference type="ARBA" id="ARBA00004123"/>
    </source>
</evidence>
<dbReference type="GO" id="GO:0016887">
    <property type="term" value="F:ATP hydrolysis activity"/>
    <property type="evidence" value="ECO:0007669"/>
    <property type="project" value="InterPro"/>
</dbReference>
<keyword evidence="10" id="KW-0694">RNA-binding</keyword>
<keyword evidence="4" id="KW-0963">Cytoplasm</keyword>
<dbReference type="Pfam" id="PF17862">
    <property type="entry name" value="AAA_lid_3"/>
    <property type="match status" value="1"/>
</dbReference>
<dbReference type="Gene3D" id="2.40.50.140">
    <property type="entry name" value="Nucleic acid-binding proteins"/>
    <property type="match status" value="1"/>
</dbReference>
<feature type="compositionally biased region" description="Basic and acidic residues" evidence="11">
    <location>
        <begin position="328"/>
        <end position="342"/>
    </location>
</feature>
<dbReference type="SMART" id="SM00382">
    <property type="entry name" value="AAA"/>
    <property type="match status" value="1"/>
</dbReference>
<evidence type="ECO:0000256" key="10">
    <source>
        <dbReference type="PROSITE-ProRule" id="PRU00855"/>
    </source>
</evidence>
<dbReference type="FunFam" id="3.40.50.300:FF:000033">
    <property type="entry name" value="26S protease regulatory subunit 6B"/>
    <property type="match status" value="1"/>
</dbReference>
<dbReference type="SUPFAM" id="SSF52540">
    <property type="entry name" value="P-loop containing nucleoside triphosphate hydrolases"/>
    <property type="match status" value="1"/>
</dbReference>
<protein>
    <recommendedName>
        <fullName evidence="12">Nanos-type domain-containing protein</fullName>
    </recommendedName>
</protein>
<dbReference type="InterPro" id="IPR003960">
    <property type="entry name" value="ATPase_AAA_CS"/>
</dbReference>
<dbReference type="Gene3D" id="1.10.8.60">
    <property type="match status" value="1"/>
</dbReference>
<dbReference type="STRING" id="6277.A0A498SGI5"/>
<feature type="region of interest" description="Disordered" evidence="11">
    <location>
        <begin position="1"/>
        <end position="65"/>
    </location>
</feature>
<dbReference type="GO" id="GO:0005634">
    <property type="term" value="C:nucleus"/>
    <property type="evidence" value="ECO:0007669"/>
    <property type="project" value="UniProtKB-SubCell"/>
</dbReference>
<dbReference type="Pfam" id="PF16450">
    <property type="entry name" value="Prot_ATP_ID_OB_C"/>
    <property type="match status" value="1"/>
</dbReference>
<reference evidence="13 14" key="1">
    <citation type="submission" date="2018-08" db="EMBL/GenBank/DDBJ databases">
        <authorList>
            <person name="Laetsch R D."/>
            <person name="Stevens L."/>
            <person name="Kumar S."/>
            <person name="Blaxter L. M."/>
        </authorList>
    </citation>
    <scope>NUCLEOTIDE SEQUENCE [LARGE SCALE GENOMIC DNA]</scope>
</reference>
<evidence type="ECO:0000256" key="2">
    <source>
        <dbReference type="ARBA" id="ARBA00004496"/>
    </source>
</evidence>
<comment type="function">
    <text evidence="9">The 26S proteasome is involved in the ATP-dependent degradation of ubiquitinated proteins. The regulatory (or ATPase) complex confers ATP dependency and substrate specificity to the 26S complex.</text>
</comment>
<sequence>MKTSTASTDRFTVTDSMDKDSKPEENNQDEANDHKQNQPEAGQNLKENESEEYKPFNNGYNSPLSSPVIREKIETVLRFASTPLVEDGTPEFLLYQSWHTPSPDPVLPPDFFTVERVQRRERELYNPQNHLLQDLVDLVESAVPSSISPSQWLSEGQDTVPEADLLASLNHQAGLQRFSPFSPQWFVKYLPVTSGRYISHHPAQFHSFTSNLNSSLLGTLSVTPTSHLFAPILSSSLFGTSPVTFISHLLPGCPQSNLRNIKLSKPTETCGYCIATCEFPQNHNKKECPKLACMKPCKLCNASGSGNHTLMHCPHKEKVVLKLKRDKRNNIDKDNTDNENAKNYKNNKGNLNDKDNKDNKNDNNKKDDENVEVNKQPNKPTYCRNKGSHWPRPCVSLRDAAKIECLIAISCIRCVICFGGAGKRVDSIRVGYTWRCWVEMPSETASREGVTMGLDEPDDYMRYKKLEKQLEHLDVMEEYVKLETRNLEKELLHAQEEVKRIQSVPLVIGQFLEAVDQDHAIVGSTTGSNYFVRVLSILDRELLKPGCSVALHKYSNALVDVLPPEADSTIQMLRADEKPDVSYADIGGLDMQKQEVREAVELPLTHGELYQQIGIDPPRGVLMYGPPGCGKTMLAKAVAAHTTASFIRVVGSEFVQKYLGEGPRMVRDVFRLAKENSPSIIFIDEIDAIATKRFDAQTGADREVQRILLELLNQMDGFDQSTNVKVIMATNRQDTLDPALLRPGRLDRKIEFPMPDRRQKRLIFSTITAKMNLSDEVDMEDFVARPDKVSGADINAICQEAGMHAVRENRYVVLTKDFDKAYKSVIKKDQNDFEFYK</sequence>
<dbReference type="InterPro" id="IPR003593">
    <property type="entry name" value="AAA+_ATPase"/>
</dbReference>